<name>A0A0L0H9K6_SPIPD</name>
<feature type="compositionally biased region" description="Polar residues" evidence="9">
    <location>
        <begin position="178"/>
        <end position="187"/>
    </location>
</feature>
<dbReference type="Pfam" id="PF14608">
    <property type="entry name" value="zf-CCCH_2"/>
    <property type="match status" value="5"/>
</dbReference>
<dbReference type="GO" id="GO:0008270">
    <property type="term" value="F:zinc ion binding"/>
    <property type="evidence" value="ECO:0007669"/>
    <property type="project" value="UniProtKB-KW"/>
</dbReference>
<dbReference type="OrthoDB" id="438553at2759"/>
<reference evidence="11 12" key="1">
    <citation type="submission" date="2009-08" db="EMBL/GenBank/DDBJ databases">
        <title>The Genome Sequence of Spizellomyces punctatus strain DAOM BR117.</title>
        <authorList>
            <consortium name="The Broad Institute Genome Sequencing Platform"/>
            <person name="Russ C."/>
            <person name="Cuomo C."/>
            <person name="Shea T."/>
            <person name="Young S.K."/>
            <person name="Zeng Q."/>
            <person name="Koehrsen M."/>
            <person name="Haas B."/>
            <person name="Borodovsky M."/>
            <person name="Guigo R."/>
            <person name="Alvarado L."/>
            <person name="Berlin A."/>
            <person name="Bochicchio J."/>
            <person name="Borenstein D."/>
            <person name="Chapman S."/>
            <person name="Chen Z."/>
            <person name="Engels R."/>
            <person name="Freedman E."/>
            <person name="Gellesch M."/>
            <person name="Goldberg J."/>
            <person name="Griggs A."/>
            <person name="Gujja S."/>
            <person name="Heiman D."/>
            <person name="Hepburn T."/>
            <person name="Howarth C."/>
            <person name="Jen D."/>
            <person name="Larson L."/>
            <person name="Lewis B."/>
            <person name="Mehta T."/>
            <person name="Park D."/>
            <person name="Pearson M."/>
            <person name="Roberts A."/>
            <person name="Saif S."/>
            <person name="Shenoy N."/>
            <person name="Sisk P."/>
            <person name="Stolte C."/>
            <person name="Sykes S."/>
            <person name="Thomson T."/>
            <person name="Walk T."/>
            <person name="White J."/>
            <person name="Yandava C."/>
            <person name="Burger G."/>
            <person name="Gray M.W."/>
            <person name="Holland P.W.H."/>
            <person name="King N."/>
            <person name="Lang F.B.F."/>
            <person name="Roger A.J."/>
            <person name="Ruiz-Trillo I."/>
            <person name="Lander E."/>
            <person name="Nusbaum C."/>
        </authorList>
    </citation>
    <scope>NUCLEOTIDE SEQUENCE [LARGE SCALE GENOMIC DNA]</scope>
    <source>
        <strain evidence="11 12">DAOM BR117</strain>
    </source>
</reference>
<dbReference type="OMA" id="EIPCRNG"/>
<dbReference type="GO" id="GO:0043488">
    <property type="term" value="P:regulation of mRNA stability"/>
    <property type="evidence" value="ECO:0007669"/>
    <property type="project" value="InterPro"/>
</dbReference>
<evidence type="ECO:0000256" key="3">
    <source>
        <dbReference type="ARBA" id="ARBA00022723"/>
    </source>
</evidence>
<evidence type="ECO:0000256" key="5">
    <source>
        <dbReference type="ARBA" id="ARBA00022771"/>
    </source>
</evidence>
<dbReference type="InParanoid" id="A0A0L0H9K6"/>
<evidence type="ECO:0000256" key="7">
    <source>
        <dbReference type="ARBA" id="ARBA00023242"/>
    </source>
</evidence>
<evidence type="ECO:0000256" key="9">
    <source>
        <dbReference type="SAM" id="MobiDB-lite"/>
    </source>
</evidence>
<dbReference type="RefSeq" id="XP_016605619.1">
    <property type="nucleotide sequence ID" value="XM_016755228.1"/>
</dbReference>
<organism evidence="11 12">
    <name type="scientific">Spizellomyces punctatus (strain DAOM BR117)</name>
    <dbReference type="NCBI Taxonomy" id="645134"/>
    <lineage>
        <taxon>Eukaryota</taxon>
        <taxon>Fungi</taxon>
        <taxon>Fungi incertae sedis</taxon>
        <taxon>Chytridiomycota</taxon>
        <taxon>Chytridiomycota incertae sedis</taxon>
        <taxon>Chytridiomycetes</taxon>
        <taxon>Spizellomycetales</taxon>
        <taxon>Spizellomycetaceae</taxon>
        <taxon>Spizellomyces</taxon>
    </lineage>
</organism>
<dbReference type="eggNOG" id="KOG3702">
    <property type="taxonomic scope" value="Eukaryota"/>
</dbReference>
<evidence type="ECO:0000256" key="4">
    <source>
        <dbReference type="ARBA" id="ARBA00022737"/>
    </source>
</evidence>
<dbReference type="AlphaFoldDB" id="A0A0L0H9K6"/>
<dbReference type="GO" id="GO:0005634">
    <property type="term" value="C:nucleus"/>
    <property type="evidence" value="ECO:0007669"/>
    <property type="project" value="UniProtKB-SubCell"/>
</dbReference>
<evidence type="ECO:0000313" key="11">
    <source>
        <dbReference type="EMBL" id="KNC97579.1"/>
    </source>
</evidence>
<keyword evidence="4" id="KW-0677">Repeat</keyword>
<evidence type="ECO:0000313" key="12">
    <source>
        <dbReference type="Proteomes" id="UP000053201"/>
    </source>
</evidence>
<dbReference type="PANTHER" id="PTHR14738:SF29">
    <property type="entry name" value="ZINC FINGER CCCH DOMAIN-CONTAINING PROTEIN 14"/>
    <property type="match status" value="1"/>
</dbReference>
<comment type="subcellular location">
    <subcellularLocation>
        <location evidence="1">Nucleus</location>
    </subcellularLocation>
</comment>
<dbReference type="InterPro" id="IPR040366">
    <property type="entry name" value="Nab2/ZC3H14"/>
</dbReference>
<feature type="region of interest" description="Disordered" evidence="9">
    <location>
        <begin position="195"/>
        <end position="214"/>
    </location>
</feature>
<dbReference type="EMBL" id="KQ257463">
    <property type="protein sequence ID" value="KNC97579.1"/>
    <property type="molecule type" value="Genomic_DNA"/>
</dbReference>
<accession>A0A0L0H9K6</accession>
<protein>
    <recommendedName>
        <fullName evidence="10">C3H1-type domain-containing protein</fullName>
    </recommendedName>
</protein>
<keyword evidence="6 8" id="KW-0862">Zinc</keyword>
<feature type="domain" description="C3H1-type" evidence="10">
    <location>
        <begin position="235"/>
        <end position="260"/>
    </location>
</feature>
<proteinExistence type="inferred from homology"/>
<sequence>MAESRGVERFKVDFESYLSENFPGENVELMSEYAAVLVQAGKSKDELKADFAEVMNMPDAATTVSEWICNYTASAAPPVTPQADATTTHDEEDMVINLDVRSDEELDDQEQHPRRETRGNPAHLLVRAVQEAADDVRETRSNGRKRGRESSRDTRRPLDEDEEASTEGLRASKLSKMENGQQEGDENVTFTVTVDGSAGRRPGNQLRPLSTPSETTPTRCTYWPHCKRGSNCVFWHPTQPCRAFPSCPKGNQCLYVHPTDQYPIACKFGVQCMRPGCSFTHPPGHHSMGHAGKPLCRFDPNCTKPGCPFLHKSLHKNGSVNVFSMVPGKTPSTEVTSGTVCKFEPFCQRPNCAFQHPSRSTPIPVFKSKKFVETVEKDSPSMGQPSGNNGRWKNKSVVFNKPHISERSFALPEDDTEKMVIDGGSDKKENGSANAVEVGSA</sequence>
<dbReference type="VEuPathDB" id="FungiDB:SPPG_07051"/>
<evidence type="ECO:0000256" key="2">
    <source>
        <dbReference type="ARBA" id="ARBA00008423"/>
    </source>
</evidence>
<keyword evidence="7" id="KW-0539">Nucleus</keyword>
<dbReference type="PANTHER" id="PTHR14738">
    <property type="entry name" value="ZINC FINGER CCCH DOMAIN-CONTAINING PROTEIN 14"/>
    <property type="match status" value="1"/>
</dbReference>
<keyword evidence="5 8" id="KW-0863">Zinc-finger</keyword>
<evidence type="ECO:0000256" key="8">
    <source>
        <dbReference type="PROSITE-ProRule" id="PRU00723"/>
    </source>
</evidence>
<dbReference type="GeneID" id="27690299"/>
<dbReference type="GO" id="GO:0005737">
    <property type="term" value="C:cytoplasm"/>
    <property type="evidence" value="ECO:0007669"/>
    <property type="project" value="TreeGrafter"/>
</dbReference>
<feature type="region of interest" description="Disordered" evidence="9">
    <location>
        <begin position="100"/>
        <end position="187"/>
    </location>
</feature>
<evidence type="ECO:0000256" key="6">
    <source>
        <dbReference type="ARBA" id="ARBA00022833"/>
    </source>
</evidence>
<dbReference type="PROSITE" id="PS50103">
    <property type="entry name" value="ZF_C3H1"/>
    <property type="match status" value="1"/>
</dbReference>
<dbReference type="GO" id="GO:0008143">
    <property type="term" value="F:poly(A) binding"/>
    <property type="evidence" value="ECO:0007669"/>
    <property type="project" value="InterPro"/>
</dbReference>
<gene>
    <name evidence="11" type="ORF">SPPG_07051</name>
</gene>
<keyword evidence="3 8" id="KW-0479">Metal-binding</keyword>
<comment type="similarity">
    <text evidence="2">Belongs to the ZC3H14 family.</text>
</comment>
<feature type="compositionally biased region" description="Basic and acidic residues" evidence="9">
    <location>
        <begin position="109"/>
        <end position="118"/>
    </location>
</feature>
<evidence type="ECO:0000256" key="1">
    <source>
        <dbReference type="ARBA" id="ARBA00004123"/>
    </source>
</evidence>
<dbReference type="InterPro" id="IPR000571">
    <property type="entry name" value="Znf_CCCH"/>
</dbReference>
<evidence type="ECO:0000259" key="10">
    <source>
        <dbReference type="PROSITE" id="PS50103"/>
    </source>
</evidence>
<keyword evidence="12" id="KW-1185">Reference proteome</keyword>
<feature type="region of interest" description="Disordered" evidence="9">
    <location>
        <begin position="408"/>
        <end position="441"/>
    </location>
</feature>
<dbReference type="Proteomes" id="UP000053201">
    <property type="component" value="Unassembled WGS sequence"/>
</dbReference>
<feature type="compositionally biased region" description="Basic and acidic residues" evidence="9">
    <location>
        <begin position="417"/>
        <end position="430"/>
    </location>
</feature>
<dbReference type="Gene3D" id="4.10.1000.40">
    <property type="match status" value="2"/>
</dbReference>
<feature type="compositionally biased region" description="Basic and acidic residues" evidence="9">
    <location>
        <begin position="148"/>
        <end position="158"/>
    </location>
</feature>
<feature type="zinc finger region" description="C3H1-type" evidence="8">
    <location>
        <begin position="235"/>
        <end position="260"/>
    </location>
</feature>
<dbReference type="STRING" id="645134.A0A0L0H9K6"/>